<dbReference type="Pfam" id="PF16231">
    <property type="entry name" value="DUF4890"/>
    <property type="match status" value="1"/>
</dbReference>
<dbReference type="InterPro" id="IPR032612">
    <property type="entry name" value="DUF4890"/>
</dbReference>
<reference evidence="1" key="2">
    <citation type="journal article" date="2021" name="PeerJ">
        <title>Extensive microbial diversity within the chicken gut microbiome revealed by metagenomics and culture.</title>
        <authorList>
            <person name="Gilroy R."/>
            <person name="Ravi A."/>
            <person name="Getino M."/>
            <person name="Pursley I."/>
            <person name="Horton D.L."/>
            <person name="Alikhan N.F."/>
            <person name="Baker D."/>
            <person name="Gharbi K."/>
            <person name="Hall N."/>
            <person name="Watson M."/>
            <person name="Adriaenssens E.M."/>
            <person name="Foster-Nyarko E."/>
            <person name="Jarju S."/>
            <person name="Secka A."/>
            <person name="Antonio M."/>
            <person name="Oren A."/>
            <person name="Chaudhuri R.R."/>
            <person name="La Ragione R."/>
            <person name="Hildebrand F."/>
            <person name="Pallen M.J."/>
        </authorList>
    </citation>
    <scope>NUCLEOTIDE SEQUENCE</scope>
    <source>
        <strain evidence="1">15467</strain>
    </source>
</reference>
<evidence type="ECO:0000313" key="1">
    <source>
        <dbReference type="EMBL" id="MBO8428797.1"/>
    </source>
</evidence>
<sequence length="115" mass="13953">MRHAIFIMLASLLSCHGNLSAQERDDTRHDEWIRIRAERMAEQVAEEYGLNEKQTRILQEANQILLQKESERSRHNRRDGHARHYDRNRKDICHDRYECCDRPGRHYREEGCCRY</sequence>
<dbReference type="AlphaFoldDB" id="A0A9D9GYB5"/>
<reference evidence="1" key="1">
    <citation type="submission" date="2020-10" db="EMBL/GenBank/DDBJ databases">
        <authorList>
            <person name="Gilroy R."/>
        </authorList>
    </citation>
    <scope>NUCLEOTIDE SEQUENCE</scope>
    <source>
        <strain evidence="1">15467</strain>
    </source>
</reference>
<accession>A0A9D9GYB5</accession>
<dbReference type="EMBL" id="JADINB010000061">
    <property type="protein sequence ID" value="MBO8428797.1"/>
    <property type="molecule type" value="Genomic_DNA"/>
</dbReference>
<dbReference type="PROSITE" id="PS51257">
    <property type="entry name" value="PROKAR_LIPOPROTEIN"/>
    <property type="match status" value="1"/>
</dbReference>
<gene>
    <name evidence="1" type="ORF">IAC68_02545</name>
</gene>
<proteinExistence type="predicted"/>
<evidence type="ECO:0000313" key="2">
    <source>
        <dbReference type="Proteomes" id="UP000823635"/>
    </source>
</evidence>
<dbReference type="Proteomes" id="UP000823635">
    <property type="component" value="Unassembled WGS sequence"/>
</dbReference>
<name>A0A9D9GYB5_9BACT</name>
<protein>
    <submittedName>
        <fullName evidence="1">DUF4890 domain-containing protein</fullName>
    </submittedName>
</protein>
<organism evidence="1 2">
    <name type="scientific">Candidatus Egerieousia excrementavium</name>
    <dbReference type="NCBI Taxonomy" id="2840778"/>
    <lineage>
        <taxon>Bacteria</taxon>
        <taxon>Pseudomonadati</taxon>
        <taxon>Bacteroidota</taxon>
        <taxon>Bacteroidia</taxon>
        <taxon>Bacteroidales</taxon>
        <taxon>Candidatus Egerieousia</taxon>
    </lineage>
</organism>
<comment type="caution">
    <text evidence="1">The sequence shown here is derived from an EMBL/GenBank/DDBJ whole genome shotgun (WGS) entry which is preliminary data.</text>
</comment>